<reference evidence="8" key="1">
    <citation type="submission" date="2025-08" db="UniProtKB">
        <authorList>
            <consortium name="RefSeq"/>
        </authorList>
    </citation>
    <scope>IDENTIFICATION</scope>
    <source>
        <tissue evidence="8">Tentacle</tissue>
    </source>
</reference>
<evidence type="ECO:0000256" key="5">
    <source>
        <dbReference type="SAM" id="Phobius"/>
    </source>
</evidence>
<proteinExistence type="inferred from homology"/>
<dbReference type="KEGG" id="aten:116308949"/>
<keyword evidence="7" id="KW-1185">Reference proteome</keyword>
<gene>
    <name evidence="8" type="primary">LOC116308949</name>
</gene>
<sequence length="403" mass="45605">MPDESFFAKLENKSLKEQHQFMAKYTFESVPVLPKKRNVEVGDHLRLEGAGKSYTHHAVCTEIHDENITIAEYTGPIWSRSGISQSTSCSDSGRLGEIIKTTLSYYDLIKKKAEVIVWPEDLRRFSPDEIVKRAYQRLGENYYSPTKNNCEHFVTWCICGLRVSLQVKSWHVALVETLHSMLNTKTAGMVIANVADEIVLFLKRSGLVSNLPSAQYFAEKLNPLIRENSKWLLLLCVFIDVGIGVYELYEVYEEYKGGKYQGSHEEIVKKVFLIILKGVICFGLVYLGLKYGGVGGFIEAGICVYELKKACDQWWEGILIRSGWEFTVKVIEILTKGFFRFFLGYLGSTYSDKIFSKIEEYLRTLSKLKQSLVCGAVGGCLGHLVGVVITWIVENFGDIINSG</sequence>
<name>A0A6P8JGB0_ACTTE</name>
<evidence type="ECO:0000313" key="8">
    <source>
        <dbReference type="RefSeq" id="XP_031575325.1"/>
    </source>
</evidence>
<dbReference type="PANTHER" id="PTHR13943">
    <property type="entry name" value="HRAS-LIKE SUPPRESSOR - RELATED"/>
    <property type="match status" value="1"/>
</dbReference>
<comment type="similarity">
    <text evidence="1">Belongs to the H-rev107 family.</text>
</comment>
<dbReference type="GO" id="GO:0004623">
    <property type="term" value="F:phospholipase A2 activity"/>
    <property type="evidence" value="ECO:0007669"/>
    <property type="project" value="TreeGrafter"/>
</dbReference>
<dbReference type="AlphaFoldDB" id="A0A6P8JGB0"/>
<dbReference type="GeneID" id="116308949"/>
<organism evidence="7 8">
    <name type="scientific">Actinia tenebrosa</name>
    <name type="common">Australian red waratah sea anemone</name>
    <dbReference type="NCBI Taxonomy" id="6105"/>
    <lineage>
        <taxon>Eukaryota</taxon>
        <taxon>Metazoa</taxon>
        <taxon>Cnidaria</taxon>
        <taxon>Anthozoa</taxon>
        <taxon>Hexacorallia</taxon>
        <taxon>Actiniaria</taxon>
        <taxon>Actiniidae</taxon>
        <taxon>Actinia</taxon>
    </lineage>
</organism>
<protein>
    <submittedName>
        <fullName evidence="8">Uncharacterized protein LOC116308949</fullName>
    </submittedName>
</protein>
<dbReference type="GO" id="GO:0008970">
    <property type="term" value="F:phospholipase A1 activity"/>
    <property type="evidence" value="ECO:0007669"/>
    <property type="project" value="TreeGrafter"/>
</dbReference>
<dbReference type="Pfam" id="PF04970">
    <property type="entry name" value="LRAT"/>
    <property type="match status" value="1"/>
</dbReference>
<keyword evidence="5" id="KW-1133">Transmembrane helix</keyword>
<feature type="transmembrane region" description="Helical" evidence="5">
    <location>
        <begin position="372"/>
        <end position="393"/>
    </location>
</feature>
<dbReference type="PANTHER" id="PTHR13943:SF77">
    <property type="entry name" value="LRAT DOMAIN-CONTAINING PROTEIN"/>
    <property type="match status" value="1"/>
</dbReference>
<keyword evidence="5" id="KW-0812">Transmembrane</keyword>
<evidence type="ECO:0000259" key="6">
    <source>
        <dbReference type="PROSITE" id="PS51934"/>
    </source>
</evidence>
<dbReference type="Gene3D" id="3.90.1720.10">
    <property type="entry name" value="endopeptidase domain like (from Nostoc punctiforme)"/>
    <property type="match status" value="1"/>
</dbReference>
<evidence type="ECO:0000313" key="7">
    <source>
        <dbReference type="Proteomes" id="UP000515163"/>
    </source>
</evidence>
<dbReference type="GO" id="GO:0005737">
    <property type="term" value="C:cytoplasm"/>
    <property type="evidence" value="ECO:0007669"/>
    <property type="project" value="TreeGrafter"/>
</dbReference>
<dbReference type="GO" id="GO:0016410">
    <property type="term" value="F:N-acyltransferase activity"/>
    <property type="evidence" value="ECO:0007669"/>
    <property type="project" value="TreeGrafter"/>
</dbReference>
<evidence type="ECO:0000256" key="3">
    <source>
        <dbReference type="ARBA" id="ARBA00022801"/>
    </source>
</evidence>
<feature type="domain" description="LRAT" evidence="6">
    <location>
        <begin position="46"/>
        <end position="166"/>
    </location>
</feature>
<accession>A0A6P8JGB0</accession>
<dbReference type="OrthoDB" id="5963970at2759"/>
<dbReference type="InterPro" id="IPR051496">
    <property type="entry name" value="H-rev107_PLA/AT"/>
</dbReference>
<dbReference type="InParanoid" id="A0A6P8JGB0"/>
<evidence type="ECO:0000256" key="4">
    <source>
        <dbReference type="ARBA" id="ARBA00023098"/>
    </source>
</evidence>
<evidence type="ECO:0000256" key="1">
    <source>
        <dbReference type="ARBA" id="ARBA00007824"/>
    </source>
</evidence>
<keyword evidence="3" id="KW-0378">Hydrolase</keyword>
<dbReference type="RefSeq" id="XP_031575325.1">
    <property type="nucleotide sequence ID" value="XM_031719465.1"/>
</dbReference>
<keyword evidence="5" id="KW-0472">Membrane</keyword>
<evidence type="ECO:0000256" key="2">
    <source>
        <dbReference type="ARBA" id="ARBA00022679"/>
    </source>
</evidence>
<dbReference type="PROSITE" id="PS51934">
    <property type="entry name" value="LRAT"/>
    <property type="match status" value="1"/>
</dbReference>
<keyword evidence="2" id="KW-0808">Transferase</keyword>
<dbReference type="GO" id="GO:0070292">
    <property type="term" value="P:N-acylphosphatidylethanolamine metabolic process"/>
    <property type="evidence" value="ECO:0007669"/>
    <property type="project" value="TreeGrafter"/>
</dbReference>
<dbReference type="InterPro" id="IPR007053">
    <property type="entry name" value="LRAT_dom"/>
</dbReference>
<dbReference type="Proteomes" id="UP000515163">
    <property type="component" value="Unplaced"/>
</dbReference>
<keyword evidence="4" id="KW-0443">Lipid metabolism</keyword>